<dbReference type="SUPFAM" id="SSF53850">
    <property type="entry name" value="Periplasmic binding protein-like II"/>
    <property type="match status" value="1"/>
</dbReference>
<evidence type="ECO:0000259" key="2">
    <source>
        <dbReference type="Pfam" id="PF03466"/>
    </source>
</evidence>
<name>A0ABX1DPS2_9HYPH</name>
<proteinExistence type="predicted"/>
<dbReference type="Gene3D" id="3.40.190.290">
    <property type="match status" value="1"/>
</dbReference>
<dbReference type="EMBL" id="JAAVLN010000003">
    <property type="protein sequence ID" value="NKC04944.1"/>
    <property type="molecule type" value="Genomic_DNA"/>
</dbReference>
<dbReference type="PANTHER" id="PTHR30293">
    <property type="entry name" value="TRANSCRIPTIONAL REGULATORY PROTEIN NAC-RELATED"/>
    <property type="match status" value="1"/>
</dbReference>
<keyword evidence="1" id="KW-0010">Activator</keyword>
<keyword evidence="4" id="KW-1185">Reference proteome</keyword>
<organism evidence="3 4">
    <name type="scientific">Brucella haematophila</name>
    <dbReference type="NCBI Taxonomy" id="419474"/>
    <lineage>
        <taxon>Bacteria</taxon>
        <taxon>Pseudomonadati</taxon>
        <taxon>Pseudomonadota</taxon>
        <taxon>Alphaproteobacteria</taxon>
        <taxon>Hyphomicrobiales</taxon>
        <taxon>Brucellaceae</taxon>
        <taxon>Brucella/Ochrobactrum group</taxon>
        <taxon>Brucella</taxon>
    </lineage>
</organism>
<sequence>MPLAETVQTEMPSIRMHLTEAMSRIILEKIDREDVHIGCVYETPDPSQFVTQPLYTEELFLCTAPDNWPGEIGSNGVALQPVPVDVLEKLPLVMPNNSHGGRTVAEKYARSFNTSLNVVMEIDPLPSLIEMACRASAYTILSEAAVMHHVNAGTLALVPIEGVKMERTAYLVRKRSRPMSRAAFWVQNMIISITEEMIQRYKLSARLHPARENSETA</sequence>
<evidence type="ECO:0000313" key="3">
    <source>
        <dbReference type="EMBL" id="NKC04944.1"/>
    </source>
</evidence>
<evidence type="ECO:0000256" key="1">
    <source>
        <dbReference type="ARBA" id="ARBA00023159"/>
    </source>
</evidence>
<dbReference type="InterPro" id="IPR005119">
    <property type="entry name" value="LysR_subst-bd"/>
</dbReference>
<protein>
    <recommendedName>
        <fullName evidence="2">LysR substrate-binding domain-containing protein</fullName>
    </recommendedName>
</protein>
<feature type="domain" description="LysR substrate-binding" evidence="2">
    <location>
        <begin position="2"/>
        <end position="187"/>
    </location>
</feature>
<accession>A0ABX1DPS2</accession>
<dbReference type="PANTHER" id="PTHR30293:SF0">
    <property type="entry name" value="NITROGEN ASSIMILATION REGULATORY PROTEIN NAC"/>
    <property type="match status" value="1"/>
</dbReference>
<dbReference type="Proteomes" id="UP000704467">
    <property type="component" value="Unassembled WGS sequence"/>
</dbReference>
<evidence type="ECO:0000313" key="4">
    <source>
        <dbReference type="Proteomes" id="UP000704467"/>
    </source>
</evidence>
<reference evidence="3 4" key="1">
    <citation type="submission" date="2020-03" db="EMBL/GenBank/DDBJ databases">
        <title>Whole genome sequencing of clinical and environmental type strains of Ochrobactrum.</title>
        <authorList>
            <person name="Dharne M."/>
        </authorList>
    </citation>
    <scope>NUCLEOTIDE SEQUENCE [LARGE SCALE GENOMIC DNA]</scope>
    <source>
        <strain evidence="3 4">CIP 109452</strain>
    </source>
</reference>
<dbReference type="Pfam" id="PF03466">
    <property type="entry name" value="LysR_substrate"/>
    <property type="match status" value="1"/>
</dbReference>
<comment type="caution">
    <text evidence="3">The sequence shown here is derived from an EMBL/GenBank/DDBJ whole genome shotgun (WGS) entry which is preliminary data.</text>
</comment>
<gene>
    <name evidence="3" type="ORF">HED55_22550</name>
</gene>